<organism evidence="1 2">
    <name type="scientific">Romanomermis culicivorax</name>
    <name type="common">Nematode worm</name>
    <dbReference type="NCBI Taxonomy" id="13658"/>
    <lineage>
        <taxon>Eukaryota</taxon>
        <taxon>Metazoa</taxon>
        <taxon>Ecdysozoa</taxon>
        <taxon>Nematoda</taxon>
        <taxon>Enoplea</taxon>
        <taxon>Dorylaimia</taxon>
        <taxon>Mermithida</taxon>
        <taxon>Mermithoidea</taxon>
        <taxon>Mermithidae</taxon>
        <taxon>Romanomermis</taxon>
    </lineage>
</organism>
<evidence type="ECO:0000313" key="1">
    <source>
        <dbReference type="Proteomes" id="UP000887565"/>
    </source>
</evidence>
<proteinExistence type="predicted"/>
<dbReference type="WBParaSite" id="nRc.2.0.1.t08091-RA">
    <property type="protein sequence ID" value="nRc.2.0.1.t08091-RA"/>
    <property type="gene ID" value="nRc.2.0.1.g08091"/>
</dbReference>
<dbReference type="Proteomes" id="UP000887565">
    <property type="component" value="Unplaced"/>
</dbReference>
<name>A0A915I2Z2_ROMCU</name>
<evidence type="ECO:0000313" key="2">
    <source>
        <dbReference type="WBParaSite" id="nRc.2.0.1.t08091-RA"/>
    </source>
</evidence>
<sequence length="134" mass="15834">CRSVCENRVYDISTIDGWKLGSDLKALWYVRRIDDYPSVLIINYQSHVMVQLNWTSMMFEETHDCSNMTLLKLEEHPNLKGCFFLASRNRDNYFMLQKRGKLQIISQNQCNECRKTDKVDKVWSCVGKIDKMVL</sequence>
<reference evidence="2" key="1">
    <citation type="submission" date="2022-11" db="UniProtKB">
        <authorList>
            <consortium name="WormBaseParasite"/>
        </authorList>
    </citation>
    <scope>IDENTIFICATION</scope>
</reference>
<dbReference type="AlphaFoldDB" id="A0A915I2Z2"/>
<keyword evidence="1" id="KW-1185">Reference proteome</keyword>
<accession>A0A915I2Z2</accession>
<protein>
    <submittedName>
        <fullName evidence="2">Uncharacterized protein</fullName>
    </submittedName>
</protein>